<dbReference type="InterPro" id="IPR018060">
    <property type="entry name" value="HTH_AraC"/>
</dbReference>
<dbReference type="RefSeq" id="WP_020517855.1">
    <property type="nucleotide sequence ID" value="NZ_JBIAZU010000005.1"/>
</dbReference>
<comment type="caution">
    <text evidence="5">The sequence shown here is derived from an EMBL/GenBank/DDBJ whole genome shotgun (WGS) entry which is preliminary data.</text>
</comment>
<dbReference type="PROSITE" id="PS01124">
    <property type="entry name" value="HTH_ARAC_FAMILY_2"/>
    <property type="match status" value="1"/>
</dbReference>
<dbReference type="SUPFAM" id="SSF46689">
    <property type="entry name" value="Homeodomain-like"/>
    <property type="match status" value="1"/>
</dbReference>
<name>A0ABW6WJ58_9ACTN</name>
<evidence type="ECO:0000313" key="6">
    <source>
        <dbReference type="Proteomes" id="UP001602245"/>
    </source>
</evidence>
<evidence type="ECO:0000256" key="2">
    <source>
        <dbReference type="ARBA" id="ARBA00023125"/>
    </source>
</evidence>
<proteinExistence type="predicted"/>
<evidence type="ECO:0000259" key="4">
    <source>
        <dbReference type="PROSITE" id="PS01124"/>
    </source>
</evidence>
<keyword evidence="1" id="KW-0805">Transcription regulation</keyword>
<dbReference type="SMART" id="SM00342">
    <property type="entry name" value="HTH_ARAC"/>
    <property type="match status" value="1"/>
</dbReference>
<organism evidence="5 6">
    <name type="scientific">Paractinoplanes globisporus</name>
    <dbReference type="NCBI Taxonomy" id="113565"/>
    <lineage>
        <taxon>Bacteria</taxon>
        <taxon>Bacillati</taxon>
        <taxon>Actinomycetota</taxon>
        <taxon>Actinomycetes</taxon>
        <taxon>Micromonosporales</taxon>
        <taxon>Micromonosporaceae</taxon>
        <taxon>Paractinoplanes</taxon>
    </lineage>
</organism>
<sequence>MDVEVLSGDDRDTFVQEPEVATVLAFRTTAERRSDLVVVGPRTRGSYNPGKPLPVCIRVRLRPGRARELFGVPVRELADRAVPLTDLWGRAARDLTSRLVDAGADTGLAVARLTALLRSVSSVDGLLVDGLLVDSAMRQMELPGARLSEVADRLGVSERHLRNLFAREVGLSPKHFARIKRVRTVLALAGSRPWAEVASRAGFFDQAHMIGDFRSMMGVSPGAFLAGRLPAVTPCGYVSPVTLRS</sequence>
<reference evidence="5 6" key="1">
    <citation type="submission" date="2024-10" db="EMBL/GenBank/DDBJ databases">
        <title>The Natural Products Discovery Center: Release of the First 8490 Sequenced Strains for Exploring Actinobacteria Biosynthetic Diversity.</title>
        <authorList>
            <person name="Kalkreuter E."/>
            <person name="Kautsar S.A."/>
            <person name="Yang D."/>
            <person name="Bader C.D."/>
            <person name="Teijaro C.N."/>
            <person name="Fluegel L."/>
            <person name="Davis C.M."/>
            <person name="Simpson J.R."/>
            <person name="Lauterbach L."/>
            <person name="Steele A.D."/>
            <person name="Gui C."/>
            <person name="Meng S."/>
            <person name="Li G."/>
            <person name="Viehrig K."/>
            <person name="Ye F."/>
            <person name="Su P."/>
            <person name="Kiefer A.F."/>
            <person name="Nichols A."/>
            <person name="Cepeda A.J."/>
            <person name="Yan W."/>
            <person name="Fan B."/>
            <person name="Jiang Y."/>
            <person name="Adhikari A."/>
            <person name="Zheng C.-J."/>
            <person name="Schuster L."/>
            <person name="Cowan T.M."/>
            <person name="Smanski M.J."/>
            <person name="Chevrette M.G."/>
            <person name="De Carvalho L.P.S."/>
            <person name="Shen B."/>
        </authorList>
    </citation>
    <scope>NUCLEOTIDE SEQUENCE [LARGE SCALE GENOMIC DNA]</scope>
    <source>
        <strain evidence="5 6">NPDC000087</strain>
    </source>
</reference>
<evidence type="ECO:0000256" key="3">
    <source>
        <dbReference type="ARBA" id="ARBA00023163"/>
    </source>
</evidence>
<dbReference type="InterPro" id="IPR050204">
    <property type="entry name" value="AraC_XylS_family_regulators"/>
</dbReference>
<evidence type="ECO:0000256" key="1">
    <source>
        <dbReference type="ARBA" id="ARBA00023015"/>
    </source>
</evidence>
<accession>A0ABW6WJ58</accession>
<keyword evidence="2" id="KW-0238">DNA-binding</keyword>
<keyword evidence="3" id="KW-0804">Transcription</keyword>
<dbReference type="PANTHER" id="PTHR46796">
    <property type="entry name" value="HTH-TYPE TRANSCRIPTIONAL ACTIVATOR RHAS-RELATED"/>
    <property type="match status" value="1"/>
</dbReference>
<feature type="domain" description="HTH araC/xylS-type" evidence="4">
    <location>
        <begin position="130"/>
        <end position="227"/>
    </location>
</feature>
<keyword evidence="6" id="KW-1185">Reference proteome</keyword>
<dbReference type="Pfam" id="PF12833">
    <property type="entry name" value="HTH_18"/>
    <property type="match status" value="1"/>
</dbReference>
<dbReference type="Proteomes" id="UP001602245">
    <property type="component" value="Unassembled WGS sequence"/>
</dbReference>
<dbReference type="EMBL" id="JBIAZU010000005">
    <property type="protein sequence ID" value="MFF5293300.1"/>
    <property type="molecule type" value="Genomic_DNA"/>
</dbReference>
<protein>
    <submittedName>
        <fullName evidence="5">Helix-turn-helix domain-containing protein</fullName>
    </submittedName>
</protein>
<dbReference type="InterPro" id="IPR009057">
    <property type="entry name" value="Homeodomain-like_sf"/>
</dbReference>
<evidence type="ECO:0000313" key="5">
    <source>
        <dbReference type="EMBL" id="MFF5293300.1"/>
    </source>
</evidence>
<dbReference type="Gene3D" id="1.10.10.60">
    <property type="entry name" value="Homeodomain-like"/>
    <property type="match status" value="1"/>
</dbReference>
<gene>
    <name evidence="5" type="ORF">ACFY35_28030</name>
</gene>
<dbReference type="PANTHER" id="PTHR46796:SF15">
    <property type="entry name" value="BLL1074 PROTEIN"/>
    <property type="match status" value="1"/>
</dbReference>